<dbReference type="InterPro" id="IPR049449">
    <property type="entry name" value="TesB_ACOT8-like_N"/>
</dbReference>
<dbReference type="Gene3D" id="2.40.160.210">
    <property type="entry name" value="Acyl-CoA thioesterase, double hotdog domain"/>
    <property type="match status" value="1"/>
</dbReference>
<dbReference type="SUPFAM" id="SSF54637">
    <property type="entry name" value="Thioesterase/thiol ester dehydrase-isomerase"/>
    <property type="match status" value="2"/>
</dbReference>
<dbReference type="CDD" id="cd03444">
    <property type="entry name" value="Thioesterase_II_repeat1"/>
    <property type="match status" value="1"/>
</dbReference>
<dbReference type="InterPro" id="IPR029069">
    <property type="entry name" value="HotDog_dom_sf"/>
</dbReference>
<comment type="similarity">
    <text evidence="1">Belongs to the C/M/P thioester hydrolase family.</text>
</comment>
<evidence type="ECO:0000256" key="2">
    <source>
        <dbReference type="ARBA" id="ARBA00022801"/>
    </source>
</evidence>
<evidence type="ECO:0000259" key="4">
    <source>
        <dbReference type="Pfam" id="PF13622"/>
    </source>
</evidence>
<feature type="domain" description="Acyl-CoA thioesterase 2 C-terminal" evidence="3">
    <location>
        <begin position="208"/>
        <end position="315"/>
    </location>
</feature>
<dbReference type="InterPro" id="IPR003703">
    <property type="entry name" value="Acyl_CoA_thio"/>
</dbReference>
<feature type="domain" description="Acyl-CoA thioesterase-like N-terminal HotDog" evidence="4">
    <location>
        <begin position="33"/>
        <end position="110"/>
    </location>
</feature>
<dbReference type="Proteomes" id="UP000245609">
    <property type="component" value="Unassembled WGS sequence"/>
</dbReference>
<dbReference type="STRING" id="133381.A0A2T9ZLA0"/>
<dbReference type="EMBL" id="MBFS01000011">
    <property type="protein sequence ID" value="PVV05368.1"/>
    <property type="molecule type" value="Genomic_DNA"/>
</dbReference>
<organism evidence="5 6">
    <name type="scientific">Smittium megazygosporum</name>
    <dbReference type="NCBI Taxonomy" id="133381"/>
    <lineage>
        <taxon>Eukaryota</taxon>
        <taxon>Fungi</taxon>
        <taxon>Fungi incertae sedis</taxon>
        <taxon>Zoopagomycota</taxon>
        <taxon>Kickxellomycotina</taxon>
        <taxon>Harpellomycetes</taxon>
        <taxon>Harpellales</taxon>
        <taxon>Legeriomycetaceae</taxon>
        <taxon>Smittium</taxon>
    </lineage>
</organism>
<dbReference type="CDD" id="cd03445">
    <property type="entry name" value="Thioesterase_II_repeat2"/>
    <property type="match status" value="1"/>
</dbReference>
<gene>
    <name evidence="5" type="ORF">BB560_000116</name>
</gene>
<protein>
    <recommendedName>
        <fullName evidence="7">Acyl-CoA thioesterase II domain-containing protein</fullName>
    </recommendedName>
</protein>
<evidence type="ECO:0008006" key="7">
    <source>
        <dbReference type="Google" id="ProtNLM"/>
    </source>
</evidence>
<sequence length="354" mass="40583">MTSLRDQIYEYFFLKEANSDIYFSEYVYIPKGARGVFGGQVISQALAAATLTANTRFIVHSLHSYFILNGRPDDPIYYHVERIRDGKSFCTRNVLAKQRGNTIFSLSCSFKVAEPSHMEHQFDPPSIHSPEESFKFYENHRTQAVTGETRALKFRDKVQVGKLSMDICQAIPKCERLRRSFDLIKSETISKRGESSSAYLESEIALPYNAWWYKLDHELHGLYPQVHMCLFAYISDHRLLSVCNLPHYFGNNIGKNRLTMIASLDHAIWFHAPLRVDRWLLYSLESPRVKDFRGLAYGKVFDENGVLVANVVQEGILRAKQTDPSAAPTEALHFQTFPPEIQPDKASNFQASKL</sequence>
<dbReference type="OrthoDB" id="68328at2759"/>
<evidence type="ECO:0000256" key="1">
    <source>
        <dbReference type="ARBA" id="ARBA00006538"/>
    </source>
</evidence>
<name>A0A2T9ZLA0_9FUNG</name>
<keyword evidence="2" id="KW-0378">Hydrolase</keyword>
<keyword evidence="6" id="KW-1185">Reference proteome</keyword>
<dbReference type="PANTHER" id="PTHR11066:SF34">
    <property type="entry name" value="ACYL-COENZYME A THIOESTERASE 8"/>
    <property type="match status" value="1"/>
</dbReference>
<evidence type="ECO:0000313" key="5">
    <source>
        <dbReference type="EMBL" id="PVV05368.1"/>
    </source>
</evidence>
<evidence type="ECO:0000259" key="3">
    <source>
        <dbReference type="Pfam" id="PF02551"/>
    </source>
</evidence>
<dbReference type="GO" id="GO:0047617">
    <property type="term" value="F:fatty acyl-CoA hydrolase activity"/>
    <property type="evidence" value="ECO:0007669"/>
    <property type="project" value="InterPro"/>
</dbReference>
<dbReference type="Pfam" id="PF13622">
    <property type="entry name" value="4HBT_3"/>
    <property type="match status" value="1"/>
</dbReference>
<dbReference type="GO" id="GO:0005782">
    <property type="term" value="C:peroxisomal matrix"/>
    <property type="evidence" value="ECO:0007669"/>
    <property type="project" value="TreeGrafter"/>
</dbReference>
<evidence type="ECO:0000313" key="6">
    <source>
        <dbReference type="Proteomes" id="UP000245609"/>
    </source>
</evidence>
<proteinExistence type="inferred from homology"/>
<dbReference type="GO" id="GO:0009062">
    <property type="term" value="P:fatty acid catabolic process"/>
    <property type="evidence" value="ECO:0007669"/>
    <property type="project" value="TreeGrafter"/>
</dbReference>
<reference evidence="5 6" key="1">
    <citation type="journal article" date="2018" name="MBio">
        <title>Comparative Genomics Reveals the Core Gene Toolbox for the Fungus-Insect Symbiosis.</title>
        <authorList>
            <person name="Wang Y."/>
            <person name="Stata M."/>
            <person name="Wang W."/>
            <person name="Stajich J.E."/>
            <person name="White M.M."/>
            <person name="Moncalvo J.M."/>
        </authorList>
    </citation>
    <scope>NUCLEOTIDE SEQUENCE [LARGE SCALE GENOMIC DNA]</scope>
    <source>
        <strain evidence="5 6">SC-DP-2</strain>
    </source>
</reference>
<dbReference type="InterPro" id="IPR025652">
    <property type="entry name" value="TesB_C"/>
</dbReference>
<dbReference type="GO" id="GO:0006637">
    <property type="term" value="P:acyl-CoA metabolic process"/>
    <property type="evidence" value="ECO:0007669"/>
    <property type="project" value="InterPro"/>
</dbReference>
<dbReference type="InterPro" id="IPR042171">
    <property type="entry name" value="Acyl-CoA_hotdog"/>
</dbReference>
<dbReference type="PANTHER" id="PTHR11066">
    <property type="entry name" value="ACYL-COA THIOESTERASE"/>
    <property type="match status" value="1"/>
</dbReference>
<comment type="caution">
    <text evidence="5">The sequence shown here is derived from an EMBL/GenBank/DDBJ whole genome shotgun (WGS) entry which is preliminary data.</text>
</comment>
<accession>A0A2T9ZLA0</accession>
<dbReference type="Pfam" id="PF02551">
    <property type="entry name" value="Acyl_CoA_thio"/>
    <property type="match status" value="1"/>
</dbReference>
<dbReference type="AlphaFoldDB" id="A0A2T9ZLA0"/>